<evidence type="ECO:0000256" key="5">
    <source>
        <dbReference type="SAM" id="SignalP"/>
    </source>
</evidence>
<dbReference type="PANTHER" id="PTHR12197">
    <property type="entry name" value="HISTONE-LYSINE N-METHYLTRANSFERASE SMYD"/>
    <property type="match status" value="1"/>
</dbReference>
<keyword evidence="1" id="KW-0479">Metal-binding</keyword>
<evidence type="ECO:0000313" key="8">
    <source>
        <dbReference type="EMBL" id="EXJ95655.1"/>
    </source>
</evidence>
<evidence type="ECO:0000256" key="1">
    <source>
        <dbReference type="ARBA" id="ARBA00022723"/>
    </source>
</evidence>
<dbReference type="AlphaFoldDB" id="W9Z123"/>
<dbReference type="InterPro" id="IPR002893">
    <property type="entry name" value="Znf_MYND"/>
</dbReference>
<dbReference type="PROSITE" id="PS50280">
    <property type="entry name" value="SET"/>
    <property type="match status" value="1"/>
</dbReference>
<keyword evidence="9" id="KW-1185">Reference proteome</keyword>
<dbReference type="EMBL" id="AMWN01000001">
    <property type="protein sequence ID" value="EXJ95655.1"/>
    <property type="molecule type" value="Genomic_DNA"/>
</dbReference>
<dbReference type="PROSITE" id="PS50865">
    <property type="entry name" value="ZF_MYND_2"/>
    <property type="match status" value="1"/>
</dbReference>
<evidence type="ECO:0000256" key="3">
    <source>
        <dbReference type="ARBA" id="ARBA00022833"/>
    </source>
</evidence>
<dbReference type="Gene3D" id="2.170.270.10">
    <property type="entry name" value="SET domain"/>
    <property type="match status" value="1"/>
</dbReference>
<name>W9Z123_9EURO</name>
<protein>
    <submittedName>
        <fullName evidence="8">Uncharacterized protein</fullName>
    </submittedName>
</protein>
<evidence type="ECO:0000256" key="2">
    <source>
        <dbReference type="ARBA" id="ARBA00022771"/>
    </source>
</evidence>
<feature type="domain" description="MYND-type" evidence="7">
    <location>
        <begin position="190"/>
        <end position="241"/>
    </location>
</feature>
<dbReference type="Pfam" id="PF00856">
    <property type="entry name" value="SET"/>
    <property type="match status" value="1"/>
</dbReference>
<keyword evidence="5" id="KW-0732">Signal</keyword>
<dbReference type="Gene3D" id="1.10.220.160">
    <property type="match status" value="1"/>
</dbReference>
<comment type="caution">
    <text evidence="8">The sequence shown here is derived from an EMBL/GenBank/DDBJ whole genome shotgun (WGS) entry which is preliminary data.</text>
</comment>
<dbReference type="GeneID" id="19155683"/>
<dbReference type="GO" id="GO:0008270">
    <property type="term" value="F:zinc ion binding"/>
    <property type="evidence" value="ECO:0007669"/>
    <property type="project" value="UniProtKB-KW"/>
</dbReference>
<feature type="domain" description="SET" evidence="6">
    <location>
        <begin position="144"/>
        <end position="401"/>
    </location>
</feature>
<reference evidence="8 9" key="1">
    <citation type="submission" date="2013-03" db="EMBL/GenBank/DDBJ databases">
        <title>The Genome Sequence of Capronia coronata CBS 617.96.</title>
        <authorList>
            <consortium name="The Broad Institute Genomics Platform"/>
            <person name="Cuomo C."/>
            <person name="de Hoog S."/>
            <person name="Gorbushina A."/>
            <person name="Walker B."/>
            <person name="Young S.K."/>
            <person name="Zeng Q."/>
            <person name="Gargeya S."/>
            <person name="Fitzgerald M."/>
            <person name="Haas B."/>
            <person name="Abouelleil A."/>
            <person name="Allen A.W."/>
            <person name="Alvarado L."/>
            <person name="Arachchi H.M."/>
            <person name="Berlin A.M."/>
            <person name="Chapman S.B."/>
            <person name="Gainer-Dewar J."/>
            <person name="Goldberg J."/>
            <person name="Griggs A."/>
            <person name="Gujja S."/>
            <person name="Hansen M."/>
            <person name="Howarth C."/>
            <person name="Imamovic A."/>
            <person name="Ireland A."/>
            <person name="Larimer J."/>
            <person name="McCowan C."/>
            <person name="Murphy C."/>
            <person name="Pearson M."/>
            <person name="Poon T.W."/>
            <person name="Priest M."/>
            <person name="Roberts A."/>
            <person name="Saif S."/>
            <person name="Shea T."/>
            <person name="Sisk P."/>
            <person name="Sykes S."/>
            <person name="Wortman J."/>
            <person name="Nusbaum C."/>
            <person name="Birren B."/>
        </authorList>
    </citation>
    <scope>NUCLEOTIDE SEQUENCE [LARGE SCALE GENOMIC DNA]</scope>
    <source>
        <strain evidence="8 9">CBS 617.96</strain>
    </source>
</reference>
<dbReference type="STRING" id="1182541.W9Z123"/>
<evidence type="ECO:0000313" key="9">
    <source>
        <dbReference type="Proteomes" id="UP000019484"/>
    </source>
</evidence>
<feature type="chain" id="PRO_5004935140" evidence="5">
    <location>
        <begin position="23"/>
        <end position="669"/>
    </location>
</feature>
<evidence type="ECO:0000256" key="4">
    <source>
        <dbReference type="PROSITE-ProRule" id="PRU00134"/>
    </source>
</evidence>
<dbReference type="InterPro" id="IPR050869">
    <property type="entry name" value="H3K4_H4K5_MeTrfase"/>
</dbReference>
<dbReference type="SUPFAM" id="SSF82199">
    <property type="entry name" value="SET domain"/>
    <property type="match status" value="1"/>
</dbReference>
<evidence type="ECO:0000259" key="6">
    <source>
        <dbReference type="PROSITE" id="PS50280"/>
    </source>
</evidence>
<proteinExistence type="predicted"/>
<keyword evidence="3" id="KW-0862">Zinc</keyword>
<dbReference type="GO" id="GO:0005634">
    <property type="term" value="C:nucleus"/>
    <property type="evidence" value="ECO:0007669"/>
    <property type="project" value="TreeGrafter"/>
</dbReference>
<dbReference type="HOGENOM" id="CLU_018406_5_1_1"/>
<feature type="signal peptide" evidence="5">
    <location>
        <begin position="1"/>
        <end position="22"/>
    </location>
</feature>
<evidence type="ECO:0000259" key="7">
    <source>
        <dbReference type="PROSITE" id="PS50865"/>
    </source>
</evidence>
<sequence length="669" mass="74585">MQLSLPTVLSVSLLVLISTTSASPIFPPLPSDLQPSNTKAFDVRSPVQPRSPANTVVNPDAITGTTCDDPNVSLVTHDTNVALLSICGGIAGAIQFCGGDPSTTVGASGTSKFTLTAVNAGNGATINVSKGRWEGSPQQLVEDENVYTKETPGRGNGLYVARDTAAKSQLVFVAQPLLVALETTKLATSCYYCFRSPSESDWQASDEPKGNLKTCSRCKVVRFCDQKCQTQAWSQYHRLECKLYSKLYPRILPSSVRAIIRLLKQHKEGMLLEGEWEHLLKLESHQEEIAKAGGQRWQDLIIMMQGIKGYSGTDQSPELILRLICILTVNSFTLTNVTFDSIGLVLHPKPALVNHSCDPNAYVRFDIFSPSHQPGDQASGSLSVHALRDIGKDEEITISYVDTTFPLERRRQELRERYFFSCQCDLCARGQDTPQDTCHFSPSSSLQLASRPTVVESGQEAEQFFLSMQANAGLEQEHVDSIRTAMNQLAKTGVWPVYRYPWPQLRQQLLYGLLGLGRFPQALFQSAVFVRAIHPILFKQEWHPIRLVQIWMFWNLSRHCLETLMEKEGPSDQDGHDIRILGLLSCVLIDHVRQIMSGKERPVGRLERMVDRALGNVQQEGPFWSEYWRNQAKTRKAAWAWVDAQVEGLLKGEGVPQELIEETLSRAQG</sequence>
<accession>W9Z123</accession>
<dbReference type="Pfam" id="PF01753">
    <property type="entry name" value="zf-MYND"/>
    <property type="match status" value="1"/>
</dbReference>
<dbReference type="PANTHER" id="PTHR12197:SF251">
    <property type="entry name" value="EG:BACR7C10.4 PROTEIN"/>
    <property type="match status" value="1"/>
</dbReference>
<dbReference type="InterPro" id="IPR001214">
    <property type="entry name" value="SET_dom"/>
</dbReference>
<dbReference type="OrthoDB" id="5945798at2759"/>
<gene>
    <name evidence="8" type="ORF">A1O1_00777</name>
</gene>
<dbReference type="Proteomes" id="UP000019484">
    <property type="component" value="Unassembled WGS sequence"/>
</dbReference>
<organism evidence="8 9">
    <name type="scientific">Capronia coronata CBS 617.96</name>
    <dbReference type="NCBI Taxonomy" id="1182541"/>
    <lineage>
        <taxon>Eukaryota</taxon>
        <taxon>Fungi</taxon>
        <taxon>Dikarya</taxon>
        <taxon>Ascomycota</taxon>
        <taxon>Pezizomycotina</taxon>
        <taxon>Eurotiomycetes</taxon>
        <taxon>Chaetothyriomycetidae</taxon>
        <taxon>Chaetothyriales</taxon>
        <taxon>Herpotrichiellaceae</taxon>
        <taxon>Capronia</taxon>
    </lineage>
</organism>
<dbReference type="InterPro" id="IPR046341">
    <property type="entry name" value="SET_dom_sf"/>
</dbReference>
<dbReference type="RefSeq" id="XP_007719884.1">
    <property type="nucleotide sequence ID" value="XM_007721694.1"/>
</dbReference>
<dbReference type="Gene3D" id="6.10.140.2220">
    <property type="match status" value="1"/>
</dbReference>
<dbReference type="CDD" id="cd20071">
    <property type="entry name" value="SET_SMYD"/>
    <property type="match status" value="1"/>
</dbReference>
<dbReference type="eggNOG" id="KOG2084">
    <property type="taxonomic scope" value="Eukaryota"/>
</dbReference>
<keyword evidence="2 4" id="KW-0863">Zinc-finger</keyword>